<evidence type="ECO:0000313" key="1">
    <source>
        <dbReference type="EMBL" id="KAI5313595.1"/>
    </source>
</evidence>
<reference evidence="1 2" key="1">
    <citation type="journal article" date="2022" name="G3 (Bethesda)">
        <title>Whole-genome sequence and methylome profiling of the almond [Prunus dulcis (Mill.) D.A. Webb] cultivar 'Nonpareil'.</title>
        <authorList>
            <person name="D'Amico-Willman K.M."/>
            <person name="Ouma W.Z."/>
            <person name="Meulia T."/>
            <person name="Sideli G.M."/>
            <person name="Gradziel T.M."/>
            <person name="Fresnedo-Ramirez J."/>
        </authorList>
    </citation>
    <scope>NUCLEOTIDE SEQUENCE [LARGE SCALE GENOMIC DNA]</scope>
    <source>
        <strain evidence="1">Clone GOH B32 T37-40</strain>
    </source>
</reference>
<proteinExistence type="predicted"/>
<dbReference type="Proteomes" id="UP001054821">
    <property type="component" value="Chromosome 8"/>
</dbReference>
<protein>
    <recommendedName>
        <fullName evidence="3">Retrotransposon gag domain-containing protein</fullName>
    </recommendedName>
</protein>
<sequence length="101" mass="11700">MQLAKFGTTKEIWEHLERLDKRSNFAKRYQLESDLRATKQGDKNIQDFYNVMTVDAQNGPANVESNLMMRYVGSSAGKRAEALGEIGWWETCRRQNGRSNR</sequence>
<keyword evidence="2" id="KW-1185">Reference proteome</keyword>
<name>A0AAD4UVH7_PRUDU</name>
<gene>
    <name evidence="1" type="ORF">L3X38_042771</name>
</gene>
<accession>A0AAD4UVH7</accession>
<comment type="caution">
    <text evidence="1">The sequence shown here is derived from an EMBL/GenBank/DDBJ whole genome shotgun (WGS) entry which is preliminary data.</text>
</comment>
<dbReference type="AlphaFoldDB" id="A0AAD4UVH7"/>
<evidence type="ECO:0008006" key="3">
    <source>
        <dbReference type="Google" id="ProtNLM"/>
    </source>
</evidence>
<dbReference type="EMBL" id="JAJFAZ020000008">
    <property type="protein sequence ID" value="KAI5313595.1"/>
    <property type="molecule type" value="Genomic_DNA"/>
</dbReference>
<organism evidence="1 2">
    <name type="scientific">Prunus dulcis</name>
    <name type="common">Almond</name>
    <name type="synonym">Amygdalus dulcis</name>
    <dbReference type="NCBI Taxonomy" id="3755"/>
    <lineage>
        <taxon>Eukaryota</taxon>
        <taxon>Viridiplantae</taxon>
        <taxon>Streptophyta</taxon>
        <taxon>Embryophyta</taxon>
        <taxon>Tracheophyta</taxon>
        <taxon>Spermatophyta</taxon>
        <taxon>Magnoliopsida</taxon>
        <taxon>eudicotyledons</taxon>
        <taxon>Gunneridae</taxon>
        <taxon>Pentapetalae</taxon>
        <taxon>rosids</taxon>
        <taxon>fabids</taxon>
        <taxon>Rosales</taxon>
        <taxon>Rosaceae</taxon>
        <taxon>Amygdaloideae</taxon>
        <taxon>Amygdaleae</taxon>
        <taxon>Prunus</taxon>
    </lineage>
</organism>
<evidence type="ECO:0000313" key="2">
    <source>
        <dbReference type="Proteomes" id="UP001054821"/>
    </source>
</evidence>